<dbReference type="Gene3D" id="3.30.420.100">
    <property type="match status" value="1"/>
</dbReference>
<comment type="caution">
    <text evidence="8">The sequence shown here is derived from an EMBL/GenBank/DDBJ whole genome shotgun (WGS) entry which is preliminary data.</text>
</comment>
<name>A0A8J6NVC6_9BACT</name>
<comment type="subunit">
    <text evidence="7">Part of the 50S ribosomal subunit; part of the 5S rRNA/L5/L18/L25 subcomplex. Contacts the 5S and 23S rRNAs.</text>
</comment>
<evidence type="ECO:0000256" key="6">
    <source>
        <dbReference type="ARBA" id="ARBA00035197"/>
    </source>
</evidence>
<protein>
    <recommendedName>
        <fullName evidence="6 7">Large ribosomal subunit protein uL18</fullName>
    </recommendedName>
</protein>
<dbReference type="Proteomes" id="UP000605201">
    <property type="component" value="Unassembled WGS sequence"/>
</dbReference>
<evidence type="ECO:0000256" key="2">
    <source>
        <dbReference type="ARBA" id="ARBA00022730"/>
    </source>
</evidence>
<evidence type="ECO:0000256" key="4">
    <source>
        <dbReference type="ARBA" id="ARBA00022980"/>
    </source>
</evidence>
<evidence type="ECO:0000256" key="5">
    <source>
        <dbReference type="ARBA" id="ARBA00023274"/>
    </source>
</evidence>
<evidence type="ECO:0000256" key="3">
    <source>
        <dbReference type="ARBA" id="ARBA00022884"/>
    </source>
</evidence>
<dbReference type="InterPro" id="IPR057268">
    <property type="entry name" value="Ribosomal_L18"/>
</dbReference>
<evidence type="ECO:0000256" key="1">
    <source>
        <dbReference type="ARBA" id="ARBA00007116"/>
    </source>
</evidence>
<dbReference type="EMBL" id="JACNIG010000045">
    <property type="protein sequence ID" value="MBC8430464.1"/>
    <property type="molecule type" value="Genomic_DNA"/>
</dbReference>
<dbReference type="GO" id="GO:0006412">
    <property type="term" value="P:translation"/>
    <property type="evidence" value="ECO:0007669"/>
    <property type="project" value="UniProtKB-UniRule"/>
</dbReference>
<organism evidence="8 9">
    <name type="scientific">Candidatus Desulfatibia vada</name>
    <dbReference type="NCBI Taxonomy" id="2841696"/>
    <lineage>
        <taxon>Bacteria</taxon>
        <taxon>Pseudomonadati</taxon>
        <taxon>Thermodesulfobacteriota</taxon>
        <taxon>Desulfobacteria</taxon>
        <taxon>Desulfobacterales</taxon>
        <taxon>Desulfobacterales incertae sedis</taxon>
        <taxon>Candidatus Desulfatibia</taxon>
    </lineage>
</organism>
<dbReference type="GO" id="GO:0003735">
    <property type="term" value="F:structural constituent of ribosome"/>
    <property type="evidence" value="ECO:0007669"/>
    <property type="project" value="InterPro"/>
</dbReference>
<evidence type="ECO:0000313" key="8">
    <source>
        <dbReference type="EMBL" id="MBC8430464.1"/>
    </source>
</evidence>
<gene>
    <name evidence="7" type="primary">rplR</name>
    <name evidence="8" type="ORF">H8D96_00950</name>
</gene>
<dbReference type="InterPro" id="IPR004389">
    <property type="entry name" value="Ribosomal_uL18_bac-type"/>
</dbReference>
<sequence>MGSSAVRKQARIKRKKRIRKNIFGSKERLRLSVFRSSRHIYAQIVDDTCGDTIAAASSLEKAVKEQPKFDNKVAVANYVGKLLGERAVGKGLKKVVFDRNGFLYHGRVKAVSDGAREAGLDF</sequence>
<keyword evidence="2 7" id="KW-0699">rRNA-binding</keyword>
<keyword evidence="3 7" id="KW-0694">RNA-binding</keyword>
<dbReference type="HAMAP" id="MF_01337_B">
    <property type="entry name" value="Ribosomal_uL18_B"/>
    <property type="match status" value="1"/>
</dbReference>
<dbReference type="PANTHER" id="PTHR12899:SF3">
    <property type="entry name" value="LARGE RIBOSOMAL SUBUNIT PROTEIN UL18M"/>
    <property type="match status" value="1"/>
</dbReference>
<reference evidence="8 9" key="1">
    <citation type="submission" date="2020-08" db="EMBL/GenBank/DDBJ databases">
        <title>Bridging the membrane lipid divide: bacteria of the FCB group superphylum have the potential to synthesize archaeal ether lipids.</title>
        <authorList>
            <person name="Villanueva L."/>
            <person name="Von Meijenfeldt F.A.B."/>
            <person name="Westbye A.B."/>
            <person name="Yadav S."/>
            <person name="Hopmans E.C."/>
            <person name="Dutilh B.E."/>
            <person name="Sinninghe Damste J.S."/>
        </authorList>
    </citation>
    <scope>NUCLEOTIDE SEQUENCE [LARGE SCALE GENOMIC DNA]</scope>
    <source>
        <strain evidence="8">NIOZ-UU17</strain>
    </source>
</reference>
<dbReference type="InterPro" id="IPR005484">
    <property type="entry name" value="Ribosomal_uL18_bac/plant/anim"/>
</dbReference>
<dbReference type="PANTHER" id="PTHR12899">
    <property type="entry name" value="39S RIBOSOMAL PROTEIN L18, MITOCHONDRIAL"/>
    <property type="match status" value="1"/>
</dbReference>
<proteinExistence type="inferred from homology"/>
<dbReference type="CDD" id="cd00432">
    <property type="entry name" value="Ribosomal_L18_L5e"/>
    <property type="match status" value="1"/>
</dbReference>
<evidence type="ECO:0000313" key="9">
    <source>
        <dbReference type="Proteomes" id="UP000605201"/>
    </source>
</evidence>
<comment type="function">
    <text evidence="7">This is one of the proteins that bind and probably mediate the attachment of the 5S RNA into the large ribosomal subunit, where it forms part of the central protuberance.</text>
</comment>
<accession>A0A8J6NVC6</accession>
<keyword evidence="4 7" id="KW-0689">Ribosomal protein</keyword>
<dbReference type="GO" id="GO:0008097">
    <property type="term" value="F:5S rRNA binding"/>
    <property type="evidence" value="ECO:0007669"/>
    <property type="project" value="TreeGrafter"/>
</dbReference>
<evidence type="ECO:0000256" key="7">
    <source>
        <dbReference type="HAMAP-Rule" id="MF_01337"/>
    </source>
</evidence>
<dbReference type="FunFam" id="3.30.420.100:FF:000001">
    <property type="entry name" value="50S ribosomal protein L18"/>
    <property type="match status" value="1"/>
</dbReference>
<dbReference type="GO" id="GO:0022625">
    <property type="term" value="C:cytosolic large ribosomal subunit"/>
    <property type="evidence" value="ECO:0007669"/>
    <property type="project" value="TreeGrafter"/>
</dbReference>
<dbReference type="NCBIfam" id="TIGR00060">
    <property type="entry name" value="L18_bact"/>
    <property type="match status" value="1"/>
</dbReference>
<keyword evidence="5 7" id="KW-0687">Ribonucleoprotein</keyword>
<comment type="similarity">
    <text evidence="1 7">Belongs to the universal ribosomal protein uL18 family.</text>
</comment>
<dbReference type="AlphaFoldDB" id="A0A8J6NVC6"/>
<dbReference type="Pfam" id="PF00861">
    <property type="entry name" value="Ribosomal_L18p"/>
    <property type="match status" value="1"/>
</dbReference>
<dbReference type="SUPFAM" id="SSF53137">
    <property type="entry name" value="Translational machinery components"/>
    <property type="match status" value="1"/>
</dbReference>